<dbReference type="PRINTS" id="PR00452">
    <property type="entry name" value="SH3DOMAIN"/>
</dbReference>
<sequence length="106" mass="11770">MWIFTLGTSDNVLSWENSTNNIILSDKNETSSLASQSVVSNKEITKSGLNVSVVFRCVALYSYDPTEMSFVKGEILDILDNNGKWWQARRADGAIGIVPSNYVSNF</sequence>
<keyword evidence="5" id="KW-1185">Reference proteome</keyword>
<dbReference type="PROSITE" id="PS50002">
    <property type="entry name" value="SH3"/>
    <property type="match status" value="1"/>
</dbReference>
<reference evidence="4 5" key="1">
    <citation type="journal article" date="2018" name="MBio">
        <title>Comparative Genomics Reveals the Core Gene Toolbox for the Fungus-Insect Symbiosis.</title>
        <authorList>
            <person name="Wang Y."/>
            <person name="Stata M."/>
            <person name="Wang W."/>
            <person name="Stajich J.E."/>
            <person name="White M.M."/>
            <person name="Moncalvo J.M."/>
        </authorList>
    </citation>
    <scope>NUCLEOTIDE SEQUENCE [LARGE SCALE GENOMIC DNA]</scope>
    <source>
        <strain evidence="4 5">SWE-8-4</strain>
    </source>
</reference>
<dbReference type="SUPFAM" id="SSF50044">
    <property type="entry name" value="SH3-domain"/>
    <property type="match status" value="1"/>
</dbReference>
<feature type="domain" description="SH3" evidence="3">
    <location>
        <begin position="52"/>
        <end position="106"/>
    </location>
</feature>
<dbReference type="GO" id="GO:0030833">
    <property type="term" value="P:regulation of actin filament polymerization"/>
    <property type="evidence" value="ECO:0007669"/>
    <property type="project" value="TreeGrafter"/>
</dbReference>
<evidence type="ECO:0000313" key="4">
    <source>
        <dbReference type="EMBL" id="PVU88133.1"/>
    </source>
</evidence>
<dbReference type="PANTHER" id="PTHR15735">
    <property type="entry name" value="FCH AND DOUBLE SH3 DOMAINS PROTEIN"/>
    <property type="match status" value="1"/>
</dbReference>
<keyword evidence="1 2" id="KW-0728">SH3 domain</keyword>
<dbReference type="Gene3D" id="2.30.30.40">
    <property type="entry name" value="SH3 Domains"/>
    <property type="match status" value="1"/>
</dbReference>
<dbReference type="PANTHER" id="PTHR15735:SF20">
    <property type="entry name" value="HIGH OSMOLARITY SIGNALING PROTEIN SHO1"/>
    <property type="match status" value="1"/>
</dbReference>
<dbReference type="InterPro" id="IPR036028">
    <property type="entry name" value="SH3-like_dom_sf"/>
</dbReference>
<dbReference type="STRING" id="133385.A0A2T9Y726"/>
<gene>
    <name evidence="4" type="ORF">BB561_006014</name>
</gene>
<evidence type="ECO:0000256" key="1">
    <source>
        <dbReference type="ARBA" id="ARBA00022443"/>
    </source>
</evidence>
<proteinExistence type="predicted"/>
<dbReference type="Proteomes" id="UP000245383">
    <property type="component" value="Unassembled WGS sequence"/>
</dbReference>
<dbReference type="Pfam" id="PF00018">
    <property type="entry name" value="SH3_1"/>
    <property type="match status" value="1"/>
</dbReference>
<accession>A0A2T9Y726</accession>
<organism evidence="4 5">
    <name type="scientific">Smittium simulii</name>
    <dbReference type="NCBI Taxonomy" id="133385"/>
    <lineage>
        <taxon>Eukaryota</taxon>
        <taxon>Fungi</taxon>
        <taxon>Fungi incertae sedis</taxon>
        <taxon>Zoopagomycota</taxon>
        <taxon>Kickxellomycotina</taxon>
        <taxon>Harpellomycetes</taxon>
        <taxon>Harpellales</taxon>
        <taxon>Legeriomycetaceae</taxon>
        <taxon>Smittium</taxon>
    </lineage>
</organism>
<evidence type="ECO:0000256" key="2">
    <source>
        <dbReference type="PROSITE-ProRule" id="PRU00192"/>
    </source>
</evidence>
<comment type="caution">
    <text evidence="4">The sequence shown here is derived from an EMBL/GenBank/DDBJ whole genome shotgun (WGS) entry which is preliminary data.</text>
</comment>
<evidence type="ECO:0000313" key="5">
    <source>
        <dbReference type="Proteomes" id="UP000245383"/>
    </source>
</evidence>
<dbReference type="AlphaFoldDB" id="A0A2T9Y726"/>
<evidence type="ECO:0000259" key="3">
    <source>
        <dbReference type="PROSITE" id="PS50002"/>
    </source>
</evidence>
<dbReference type="SMART" id="SM00326">
    <property type="entry name" value="SH3"/>
    <property type="match status" value="1"/>
</dbReference>
<dbReference type="EMBL" id="MBFR01000410">
    <property type="protein sequence ID" value="PVU88133.1"/>
    <property type="molecule type" value="Genomic_DNA"/>
</dbReference>
<dbReference type="OrthoDB" id="5983572at2759"/>
<protein>
    <recommendedName>
        <fullName evidence="3">SH3 domain-containing protein</fullName>
    </recommendedName>
</protein>
<name>A0A2T9Y726_9FUNG</name>
<dbReference type="InterPro" id="IPR001452">
    <property type="entry name" value="SH3_domain"/>
</dbReference>